<dbReference type="EMBL" id="VDUZ01000008">
    <property type="protein sequence ID" value="TXL77620.1"/>
    <property type="molecule type" value="Genomic_DNA"/>
</dbReference>
<evidence type="ECO:0000313" key="1">
    <source>
        <dbReference type="EMBL" id="TXL77620.1"/>
    </source>
</evidence>
<dbReference type="InterPro" id="IPR021323">
    <property type="entry name" value="DUF2927"/>
</dbReference>
<gene>
    <name evidence="1" type="ORF">FHP25_09325</name>
</gene>
<comment type="caution">
    <text evidence="1">The sequence shown here is derived from an EMBL/GenBank/DDBJ whole genome shotgun (WGS) entry which is preliminary data.</text>
</comment>
<reference evidence="1 2" key="1">
    <citation type="submission" date="2019-06" db="EMBL/GenBank/DDBJ databases">
        <title>New taxonomy in bacterial strain CC-CFT640, isolated from vineyard.</title>
        <authorList>
            <person name="Lin S.-Y."/>
            <person name="Tsai C.-F."/>
            <person name="Young C.-C."/>
        </authorList>
    </citation>
    <scope>NUCLEOTIDE SEQUENCE [LARGE SCALE GENOMIC DNA]</scope>
    <source>
        <strain evidence="1 2">CC-CFT640</strain>
    </source>
</reference>
<organism evidence="1 2">
    <name type="scientific">Vineibacter terrae</name>
    <dbReference type="NCBI Taxonomy" id="2586908"/>
    <lineage>
        <taxon>Bacteria</taxon>
        <taxon>Pseudomonadati</taxon>
        <taxon>Pseudomonadota</taxon>
        <taxon>Alphaproteobacteria</taxon>
        <taxon>Hyphomicrobiales</taxon>
        <taxon>Vineibacter</taxon>
    </lineage>
</organism>
<dbReference type="AlphaFoldDB" id="A0A5C8PQ95"/>
<accession>A0A5C8PQ95</accession>
<sequence>MRTKTMPTTSVHTAPDQIRYESDLMSLINARSASNVLEYFAFSINLLDCRKFILGKMINLRWGRLHAARAFLALGIASGFATAGQASDTLSPALLQDAAQAFDDSALRVNDAQPADLVRWTGPIFLAIADGDGLHARAAEIEASVRTLASIARVPVSRVAADDPRRNFLVRPAATGGRAACRAAVASQAGRIASAEVEIYLGGRGSLTRCINHEVMHAFGFRSHAHAALSILSYKQSRQIDLSALDRVMIETLYDPRLRPGMKPAEAAPTACAVLAEKLGLGARDAGAQCGSRDDGGQLALFGRRARPN</sequence>
<dbReference type="Proteomes" id="UP000321638">
    <property type="component" value="Unassembled WGS sequence"/>
</dbReference>
<evidence type="ECO:0000313" key="2">
    <source>
        <dbReference type="Proteomes" id="UP000321638"/>
    </source>
</evidence>
<dbReference type="SUPFAM" id="SSF55486">
    <property type="entry name" value="Metalloproteases ('zincins'), catalytic domain"/>
    <property type="match status" value="1"/>
</dbReference>
<proteinExistence type="predicted"/>
<name>A0A5C8PQ95_9HYPH</name>
<protein>
    <submittedName>
        <fullName evidence="1">DUF2927 domain-containing protein</fullName>
    </submittedName>
</protein>
<dbReference type="OrthoDB" id="3295600at2"/>
<keyword evidence="2" id="KW-1185">Reference proteome</keyword>
<dbReference type="Pfam" id="PF11150">
    <property type="entry name" value="DUF2927"/>
    <property type="match status" value="1"/>
</dbReference>